<dbReference type="GO" id="GO:0051537">
    <property type="term" value="F:2 iron, 2 sulfur cluster binding"/>
    <property type="evidence" value="ECO:0007669"/>
    <property type="project" value="UniProtKB-KW"/>
</dbReference>
<keyword evidence="9 10" id="KW-0411">Iron-sulfur</keyword>
<dbReference type="Gene3D" id="3.40.50.80">
    <property type="entry name" value="Nucleotide-binding domain of ferredoxin-NADP reductase (FNR) module"/>
    <property type="match status" value="1"/>
</dbReference>
<keyword evidence="2 10" id="KW-0285">Flavoprotein</keyword>
<evidence type="ECO:0000313" key="13">
    <source>
        <dbReference type="EMBL" id="KXB03816.1"/>
    </source>
</evidence>
<dbReference type="PATRIC" id="fig|1698276.3.peg.136"/>
<keyword evidence="7 10" id="KW-0249">Electron transport</keyword>
<dbReference type="Gene3D" id="2.40.30.10">
    <property type="entry name" value="Translation factors"/>
    <property type="match status" value="1"/>
</dbReference>
<dbReference type="AlphaFoldDB" id="A0A133VBJ1"/>
<dbReference type="InterPro" id="IPR012165">
    <property type="entry name" value="Cyt_c3_hydrogenase_gsu"/>
</dbReference>
<dbReference type="GO" id="GO:0050660">
    <property type="term" value="F:flavin adenine dinucleotide binding"/>
    <property type="evidence" value="ECO:0007669"/>
    <property type="project" value="InterPro"/>
</dbReference>
<organism evidence="13 14">
    <name type="scientific">candidate division MSBL1 archaeon SCGC-AAA261G05</name>
    <dbReference type="NCBI Taxonomy" id="1698276"/>
    <lineage>
        <taxon>Archaea</taxon>
        <taxon>Methanobacteriati</taxon>
        <taxon>Methanobacteriota</taxon>
        <taxon>candidate division MSBL1</taxon>
    </lineage>
</organism>
<comment type="subunit">
    <text evidence="10">Heterotetramer of 2 PyrK and 2 PyrD type B subunits.</text>
</comment>
<evidence type="ECO:0000256" key="2">
    <source>
        <dbReference type="ARBA" id="ARBA00022630"/>
    </source>
</evidence>
<dbReference type="NCBIfam" id="NF000796">
    <property type="entry name" value="PRK00054.1-1"/>
    <property type="match status" value="1"/>
</dbReference>
<evidence type="ECO:0000256" key="6">
    <source>
        <dbReference type="ARBA" id="ARBA00022975"/>
    </source>
</evidence>
<evidence type="ECO:0000256" key="7">
    <source>
        <dbReference type="ARBA" id="ARBA00022982"/>
    </source>
</evidence>
<dbReference type="InterPro" id="IPR039261">
    <property type="entry name" value="FNR_nucleotide-bd"/>
</dbReference>
<evidence type="ECO:0000259" key="12">
    <source>
        <dbReference type="PROSITE" id="PS51384"/>
    </source>
</evidence>
<feature type="binding site" evidence="10 11">
    <location>
        <position position="231"/>
    </location>
    <ligand>
        <name>[2Fe-2S] cluster</name>
        <dbReference type="ChEBI" id="CHEBI:190135"/>
    </ligand>
</feature>
<comment type="pathway">
    <text evidence="10">Pyrimidine metabolism; UMP biosynthesis via de novo pathway; orotate from (S)-dihydroorotate (NAD(+) route): step 1/1.</text>
</comment>
<dbReference type="SUPFAM" id="SSF63380">
    <property type="entry name" value="Riboflavin synthase domain-like"/>
    <property type="match status" value="1"/>
</dbReference>
<comment type="cofactor">
    <cofactor evidence="10">
        <name>FAD</name>
        <dbReference type="ChEBI" id="CHEBI:57692"/>
    </cofactor>
    <text evidence="10">Binds 1 FAD per subunit.</text>
</comment>
<dbReference type="InterPro" id="IPR017927">
    <property type="entry name" value="FAD-bd_FR_type"/>
</dbReference>
<comment type="function">
    <text evidence="10">Responsible for channeling the electrons from the oxidation of dihydroorotate from the FMN redox center in the PyrD type B subunit to the ultimate electron acceptor NAD(+).</text>
</comment>
<dbReference type="EMBL" id="LHYA01000014">
    <property type="protein sequence ID" value="KXB03816.1"/>
    <property type="molecule type" value="Genomic_DNA"/>
</dbReference>
<comment type="similarity">
    <text evidence="10">Belongs to the PyrK family.</text>
</comment>
<evidence type="ECO:0000256" key="8">
    <source>
        <dbReference type="ARBA" id="ARBA00023004"/>
    </source>
</evidence>
<keyword evidence="6 10" id="KW-0665">Pyrimidine biosynthesis</keyword>
<dbReference type="InterPro" id="IPR050353">
    <property type="entry name" value="PyrK_electron_transfer"/>
</dbReference>
<feature type="binding site" evidence="10 11">
    <location>
        <position position="223"/>
    </location>
    <ligand>
        <name>[2Fe-2S] cluster</name>
        <dbReference type="ChEBI" id="CHEBI:190135"/>
    </ligand>
</feature>
<dbReference type="GO" id="GO:0016491">
    <property type="term" value="F:oxidoreductase activity"/>
    <property type="evidence" value="ECO:0007669"/>
    <property type="project" value="InterPro"/>
</dbReference>
<dbReference type="Pfam" id="PF10418">
    <property type="entry name" value="DHODB_Fe-S_bind"/>
    <property type="match status" value="1"/>
</dbReference>
<comment type="caution">
    <text evidence="13">The sequence shown here is derived from an EMBL/GenBank/DDBJ whole genome shotgun (WGS) entry which is preliminary data.</text>
</comment>
<keyword evidence="14" id="KW-1185">Reference proteome</keyword>
<feature type="binding site" evidence="10 11">
    <location>
        <position position="239"/>
    </location>
    <ligand>
        <name>[2Fe-2S] cluster</name>
        <dbReference type="ChEBI" id="CHEBI:190135"/>
    </ligand>
</feature>
<evidence type="ECO:0000256" key="3">
    <source>
        <dbReference type="ARBA" id="ARBA00022714"/>
    </source>
</evidence>
<dbReference type="GO" id="GO:0044205">
    <property type="term" value="P:'de novo' UMP biosynthetic process"/>
    <property type="evidence" value="ECO:0007669"/>
    <property type="project" value="UniProtKB-UniRule"/>
</dbReference>
<dbReference type="SUPFAM" id="SSF52343">
    <property type="entry name" value="Ferredoxin reductase-like, C-terminal NADP-linked domain"/>
    <property type="match status" value="1"/>
</dbReference>
<dbReference type="InterPro" id="IPR001433">
    <property type="entry name" value="OxRdtase_FAD/NAD-bd"/>
</dbReference>
<keyword evidence="8 10" id="KW-0408">Iron</keyword>
<dbReference type="HAMAP" id="MF_01211">
    <property type="entry name" value="DHODB_Fe_S_bind"/>
    <property type="match status" value="1"/>
</dbReference>
<gene>
    <name evidence="10" type="primary">pyrK</name>
    <name evidence="13" type="ORF">AKJ47_01595</name>
</gene>
<dbReference type="InterPro" id="IPR017938">
    <property type="entry name" value="Riboflavin_synthase-like_b-brl"/>
</dbReference>
<dbReference type="InterPro" id="IPR019480">
    <property type="entry name" value="Dihydroorotate_DH_Fe-S-bd"/>
</dbReference>
<keyword evidence="1 10" id="KW-0813">Transport</keyword>
<evidence type="ECO:0000256" key="11">
    <source>
        <dbReference type="PIRSR" id="PIRSR006816-2"/>
    </source>
</evidence>
<evidence type="ECO:0000256" key="10">
    <source>
        <dbReference type="HAMAP-Rule" id="MF_01211"/>
    </source>
</evidence>
<feature type="binding site" evidence="10 11">
    <location>
        <position position="228"/>
    </location>
    <ligand>
        <name>[2Fe-2S] cluster</name>
        <dbReference type="ChEBI" id="CHEBI:190135"/>
    </ligand>
</feature>
<protein>
    <recommendedName>
        <fullName evidence="10">Probable dihydroorotate dehydrogenase B (NAD(+)), electron transfer subunit</fullName>
    </recommendedName>
    <alternativeName>
        <fullName evidence="10">Dihydroorotate oxidase B, electron transfer subunit</fullName>
    </alternativeName>
</protein>
<dbReference type="UniPathway" id="UPA00070">
    <property type="reaction ID" value="UER00945"/>
</dbReference>
<sequence length="271" mass="29272">MEGSSLEKHRTQVQQLVRVKRETPTIKSFYVDCPSIASSSSPGQFVMVWVIGVDEIPMSVSSAKGGVLGFTVEEVGEATSKLYELREGDLVGVRGPYGNKFDLSEENLLMIGGGSGVAPLAFAAEKAVSEGKKVTAVIGASTGNELLFVSRLRELEVETIVTTEDGTAGVKGLATGVLEDLLVERKFDHLFACGPEPMLKIIFDLAEKYEIPLQVSLERMMKCSVGLCGSCCIGPYRVCSDGPVFTKSELRRVKDEFGIFKRDASGRKVGF</sequence>
<dbReference type="PROSITE" id="PS51384">
    <property type="entry name" value="FAD_FR"/>
    <property type="match status" value="1"/>
</dbReference>
<dbReference type="PANTHER" id="PTHR43513:SF3">
    <property type="entry name" value="DIHYDROOROTATE DEHYDROGENASE B (NAD(+)), ELECTRON TRANSFER SUBUNIT-RELATED"/>
    <property type="match status" value="1"/>
</dbReference>
<dbReference type="PIRSF" id="PIRSF006816">
    <property type="entry name" value="Cyc3_hyd_g"/>
    <property type="match status" value="1"/>
</dbReference>
<proteinExistence type="inferred from homology"/>
<keyword evidence="4 10" id="KW-0479">Metal-binding</keyword>
<dbReference type="Proteomes" id="UP000070405">
    <property type="component" value="Unassembled WGS sequence"/>
</dbReference>
<name>A0A133VBJ1_9EURY</name>
<comment type="cofactor">
    <cofactor evidence="11">
        <name>[2Fe-2S] cluster</name>
        <dbReference type="ChEBI" id="CHEBI:190135"/>
    </cofactor>
    <text evidence="11">Binds 1 [2Fe-2S] cluster per subunit.</text>
</comment>
<accession>A0A133VBJ1</accession>
<evidence type="ECO:0000313" key="14">
    <source>
        <dbReference type="Proteomes" id="UP000070405"/>
    </source>
</evidence>
<reference evidence="13 14" key="1">
    <citation type="journal article" date="2016" name="Sci. Rep.">
        <title>Metabolic traits of an uncultured archaeal lineage -MSBL1- from brine pools of the Red Sea.</title>
        <authorList>
            <person name="Mwirichia R."/>
            <person name="Alam I."/>
            <person name="Rashid M."/>
            <person name="Vinu M."/>
            <person name="Ba-Alawi W."/>
            <person name="Anthony Kamau A."/>
            <person name="Kamanda Ngugi D."/>
            <person name="Goker M."/>
            <person name="Klenk H.P."/>
            <person name="Bajic V."/>
            <person name="Stingl U."/>
        </authorList>
    </citation>
    <scope>NUCLEOTIDE SEQUENCE [LARGE SCALE GENOMIC DNA]</scope>
    <source>
        <strain evidence="13">SCGC-AAA261G05</strain>
    </source>
</reference>
<dbReference type="InterPro" id="IPR023455">
    <property type="entry name" value="Dihydroorotate_DHASE_ETsu"/>
</dbReference>
<evidence type="ECO:0000256" key="9">
    <source>
        <dbReference type="ARBA" id="ARBA00023014"/>
    </source>
</evidence>
<comment type="cofactor">
    <cofactor evidence="10">
        <name>[2Fe-2S] cluster</name>
        <dbReference type="ChEBI" id="CHEBI:190135"/>
    </cofactor>
    <text evidence="10">Binds 1 [2Fe-2S] cluster per subunit.</text>
</comment>
<dbReference type="GO" id="GO:0009055">
    <property type="term" value="F:electron transfer activity"/>
    <property type="evidence" value="ECO:0007669"/>
    <property type="project" value="UniProtKB-UniRule"/>
</dbReference>
<feature type="domain" description="FAD-binding FR-type" evidence="12">
    <location>
        <begin position="9"/>
        <end position="103"/>
    </location>
</feature>
<evidence type="ECO:0000256" key="5">
    <source>
        <dbReference type="ARBA" id="ARBA00022827"/>
    </source>
</evidence>
<keyword evidence="3 10" id="KW-0001">2Fe-2S</keyword>
<dbReference type="PANTHER" id="PTHR43513">
    <property type="entry name" value="DIHYDROOROTATE DEHYDROGENASE B (NAD(+)), ELECTRON TRANSFER SUBUNIT"/>
    <property type="match status" value="1"/>
</dbReference>
<dbReference type="Pfam" id="PF00175">
    <property type="entry name" value="NAD_binding_1"/>
    <property type="match status" value="1"/>
</dbReference>
<dbReference type="GO" id="GO:0046872">
    <property type="term" value="F:metal ion binding"/>
    <property type="evidence" value="ECO:0007669"/>
    <property type="project" value="UniProtKB-KW"/>
</dbReference>
<keyword evidence="5 10" id="KW-0274">FAD</keyword>
<evidence type="ECO:0000256" key="4">
    <source>
        <dbReference type="ARBA" id="ARBA00022723"/>
    </source>
</evidence>
<evidence type="ECO:0000256" key="1">
    <source>
        <dbReference type="ARBA" id="ARBA00022448"/>
    </source>
</evidence>